<reference evidence="4 5" key="1">
    <citation type="journal article" date="2013" name="PLoS Genet.">
        <title>Genomic mechanisms accounting for the adaptation to parasitism in nematode-trapping fungi.</title>
        <authorList>
            <person name="Meerupati T."/>
            <person name="Andersson K.M."/>
            <person name="Friman E."/>
            <person name="Kumar D."/>
            <person name="Tunlid A."/>
            <person name="Ahren D."/>
        </authorList>
    </citation>
    <scope>NUCLEOTIDE SEQUENCE [LARGE SCALE GENOMIC DNA]</scope>
    <source>
        <strain evidence="4 5">CBS 200.50</strain>
    </source>
</reference>
<feature type="compositionally biased region" description="Low complexity" evidence="1">
    <location>
        <begin position="122"/>
        <end position="155"/>
    </location>
</feature>
<proteinExistence type="predicted"/>
<reference evidence="5" key="2">
    <citation type="submission" date="2013-04" db="EMBL/GenBank/DDBJ databases">
        <title>Genomic mechanisms accounting for the adaptation to parasitism in nematode-trapping fungi.</title>
        <authorList>
            <person name="Ahren D.G."/>
        </authorList>
    </citation>
    <scope>NUCLEOTIDE SEQUENCE [LARGE SCALE GENOMIC DNA]</scope>
    <source>
        <strain evidence="5">CBS 200.50</strain>
    </source>
</reference>
<dbReference type="OMA" id="CTITIYS"/>
<keyword evidence="2" id="KW-0812">Transmembrane</keyword>
<feature type="signal peptide" evidence="3">
    <location>
        <begin position="1"/>
        <end position="25"/>
    </location>
</feature>
<evidence type="ECO:0000256" key="2">
    <source>
        <dbReference type="SAM" id="Phobius"/>
    </source>
</evidence>
<evidence type="ECO:0000256" key="1">
    <source>
        <dbReference type="SAM" id="MobiDB-lite"/>
    </source>
</evidence>
<dbReference type="AlphaFoldDB" id="S8BYH0"/>
<name>S8BYH0_DACHA</name>
<dbReference type="PANTHER" id="PTHR16861:SF4">
    <property type="entry name" value="SH3 DOMAIN PROTEIN (AFU_ORTHOLOGUE AFUA_1G13610)"/>
    <property type="match status" value="1"/>
</dbReference>
<protein>
    <submittedName>
        <fullName evidence="4">Uncharacterized protein</fullName>
    </submittedName>
</protein>
<keyword evidence="3" id="KW-0732">Signal</keyword>
<feature type="region of interest" description="Disordered" evidence="1">
    <location>
        <begin position="275"/>
        <end position="340"/>
    </location>
</feature>
<comment type="caution">
    <text evidence="4">The sequence shown here is derived from an EMBL/GenBank/DDBJ whole genome shotgun (WGS) entry which is preliminary data.</text>
</comment>
<dbReference type="Proteomes" id="UP000015100">
    <property type="component" value="Unassembled WGS sequence"/>
</dbReference>
<feature type="chain" id="PRO_5004549235" evidence="3">
    <location>
        <begin position="26"/>
        <end position="340"/>
    </location>
</feature>
<dbReference type="PANTHER" id="PTHR16861">
    <property type="entry name" value="GLYCOPROTEIN 38"/>
    <property type="match status" value="1"/>
</dbReference>
<evidence type="ECO:0000256" key="3">
    <source>
        <dbReference type="SAM" id="SignalP"/>
    </source>
</evidence>
<keyword evidence="2" id="KW-1133">Transmembrane helix</keyword>
<gene>
    <name evidence="4" type="ORF">H072_1464</name>
</gene>
<dbReference type="EMBL" id="AQGS01000043">
    <property type="protein sequence ID" value="EPS44533.1"/>
    <property type="molecule type" value="Genomic_DNA"/>
</dbReference>
<evidence type="ECO:0000313" key="4">
    <source>
        <dbReference type="EMBL" id="EPS44533.1"/>
    </source>
</evidence>
<sequence length="340" mass="36145">MGSESVLRRLLLVVLLVLQVSIVAAQNDPDSSLAGWSDFNCTVRRGSRIIGDPKAEGGCSTINLTNVSSVNIASLAFGCTITIYSDDFCSNDPTELRVNQCLSIGARIRSFSVDGCDPNPPTSLSTSRRPLSTSLAPSSTSSGTPTNGNPQTTGTESSSPTDTNPLDSSSDGLSKGAIAGIAVGVTIVVIVAAALLVRWFFVSRRPRTPPAAPDHSAPEEDQEKKRAFWPFGRRRNPSYASFPVPPAELGGSYPDTGEDGVPRPPMAPVYELSTPEYGELPTMRSPISPEDGYKDFPKTEEGDVVSPIINVQPPGTDMSISSAFPEKLAREDERNPESSK</sequence>
<accession>S8BYH0</accession>
<feature type="region of interest" description="Disordered" evidence="1">
    <location>
        <begin position="117"/>
        <end position="171"/>
    </location>
</feature>
<feature type="compositionally biased region" description="Basic and acidic residues" evidence="1">
    <location>
        <begin position="327"/>
        <end position="340"/>
    </location>
</feature>
<feature type="compositionally biased region" description="Polar residues" evidence="1">
    <location>
        <begin position="156"/>
        <end position="171"/>
    </location>
</feature>
<dbReference type="HOGENOM" id="CLU_816409_0_0_1"/>
<evidence type="ECO:0000313" key="5">
    <source>
        <dbReference type="Proteomes" id="UP000015100"/>
    </source>
</evidence>
<organism evidence="4 5">
    <name type="scientific">Dactylellina haptotyla (strain CBS 200.50)</name>
    <name type="common">Nematode-trapping fungus</name>
    <name type="synonym">Monacrosporium haptotylum</name>
    <dbReference type="NCBI Taxonomy" id="1284197"/>
    <lineage>
        <taxon>Eukaryota</taxon>
        <taxon>Fungi</taxon>
        <taxon>Dikarya</taxon>
        <taxon>Ascomycota</taxon>
        <taxon>Pezizomycotina</taxon>
        <taxon>Orbiliomycetes</taxon>
        <taxon>Orbiliales</taxon>
        <taxon>Orbiliaceae</taxon>
        <taxon>Dactylellina</taxon>
    </lineage>
</organism>
<dbReference type="STRING" id="1284197.S8BYH0"/>
<keyword evidence="5" id="KW-1185">Reference proteome</keyword>
<dbReference type="OrthoDB" id="5384809at2759"/>
<feature type="transmembrane region" description="Helical" evidence="2">
    <location>
        <begin position="177"/>
        <end position="201"/>
    </location>
</feature>
<feature type="compositionally biased region" description="Basic and acidic residues" evidence="1">
    <location>
        <begin position="291"/>
        <end position="301"/>
    </location>
</feature>
<keyword evidence="2" id="KW-0472">Membrane</keyword>